<accession>A0A381P7C5</accession>
<feature type="transmembrane region" description="Helical" evidence="1">
    <location>
        <begin position="95"/>
        <end position="121"/>
    </location>
</feature>
<evidence type="ECO:0008006" key="3">
    <source>
        <dbReference type="Google" id="ProtNLM"/>
    </source>
</evidence>
<sequence length="380" mass="42209">MSTVMEHELHWRSRLALAGTGVVTFGLFRLLIMAPGFTETIYGRGIGPLFASLLSNISGIIPVSLAEILVVVFVVRQLSGVIKGFSQVRNDDRQFSNAIAAGVLRLGADVGIVVTTFYLLWGFNYARPSLEVRQQWNGSHAQVEELARLAQEMINAANFEYVSITGSEDLGQPTTAPQHATLVEQLSNCWKSAEGILGLPRSALLRFGNPKRSWASFVLDYGQTSGFYFPWTGEANYNWGTPDVSTPQVIAHEMSHQRGFAREDEANFAGYLAASLSDESYPRYSAYVFAQRQLLSALSGYDTDHARELVRQRLPGVQRDIRAANAYWQQFEGHASRTTRSMNNAYLRTNRVPGGILSYNRSVELLIGYARSRGGWLINP</sequence>
<feature type="transmembrane region" description="Helical" evidence="1">
    <location>
        <begin position="15"/>
        <end position="37"/>
    </location>
</feature>
<keyword evidence="1" id="KW-0812">Transmembrane</keyword>
<evidence type="ECO:0000313" key="2">
    <source>
        <dbReference type="EMBL" id="SUZ62118.1"/>
    </source>
</evidence>
<organism evidence="2">
    <name type="scientific">marine metagenome</name>
    <dbReference type="NCBI Taxonomy" id="408172"/>
    <lineage>
        <taxon>unclassified sequences</taxon>
        <taxon>metagenomes</taxon>
        <taxon>ecological metagenomes</taxon>
    </lineage>
</organism>
<reference evidence="2" key="1">
    <citation type="submission" date="2018-05" db="EMBL/GenBank/DDBJ databases">
        <authorList>
            <person name="Lanie J.A."/>
            <person name="Ng W.-L."/>
            <person name="Kazmierczak K.M."/>
            <person name="Andrzejewski T.M."/>
            <person name="Davidsen T.M."/>
            <person name="Wayne K.J."/>
            <person name="Tettelin H."/>
            <person name="Glass J.I."/>
            <person name="Rusch D."/>
            <person name="Podicherti R."/>
            <person name="Tsui H.-C.T."/>
            <person name="Winkler M.E."/>
        </authorList>
    </citation>
    <scope>NUCLEOTIDE SEQUENCE</scope>
</reference>
<dbReference type="AlphaFoldDB" id="A0A381P7C5"/>
<gene>
    <name evidence="2" type="ORF">METZ01_LOCUS14972</name>
</gene>
<dbReference type="InterPro" id="IPR024294">
    <property type="entry name" value="DUF3810"/>
</dbReference>
<name>A0A381P7C5_9ZZZZ</name>
<protein>
    <recommendedName>
        <fullName evidence="3">DUF3810 domain-containing protein</fullName>
    </recommendedName>
</protein>
<dbReference type="EMBL" id="UINC01000848">
    <property type="protein sequence ID" value="SUZ62118.1"/>
    <property type="molecule type" value="Genomic_DNA"/>
</dbReference>
<proteinExistence type="predicted"/>
<feature type="transmembrane region" description="Helical" evidence="1">
    <location>
        <begin position="49"/>
        <end position="75"/>
    </location>
</feature>
<keyword evidence="1" id="KW-0472">Membrane</keyword>
<evidence type="ECO:0000256" key="1">
    <source>
        <dbReference type="SAM" id="Phobius"/>
    </source>
</evidence>
<dbReference type="Pfam" id="PF12725">
    <property type="entry name" value="DUF3810"/>
    <property type="match status" value="1"/>
</dbReference>
<keyword evidence="1" id="KW-1133">Transmembrane helix</keyword>